<dbReference type="VEuPathDB" id="FungiDB:VP01_1488g4"/>
<evidence type="ECO:0008006" key="3">
    <source>
        <dbReference type="Google" id="ProtNLM"/>
    </source>
</evidence>
<evidence type="ECO:0000313" key="2">
    <source>
        <dbReference type="Proteomes" id="UP000037035"/>
    </source>
</evidence>
<dbReference type="EMBL" id="LAVV01005430">
    <property type="protein sequence ID" value="KNZ60887.1"/>
    <property type="molecule type" value="Genomic_DNA"/>
</dbReference>
<proteinExistence type="predicted"/>
<comment type="caution">
    <text evidence="1">The sequence shown here is derived from an EMBL/GenBank/DDBJ whole genome shotgun (WGS) entry which is preliminary data.</text>
</comment>
<keyword evidence="2" id="KW-1185">Reference proteome</keyword>
<gene>
    <name evidence="1" type="ORF">VP01_1488g4</name>
</gene>
<reference evidence="1 2" key="1">
    <citation type="submission" date="2015-08" db="EMBL/GenBank/DDBJ databases">
        <title>Next Generation Sequencing and Analysis of the Genome of Puccinia sorghi L Schw, the Causal Agent of Maize Common Rust.</title>
        <authorList>
            <person name="Rochi L."/>
            <person name="Burguener G."/>
            <person name="Darino M."/>
            <person name="Turjanski A."/>
            <person name="Kreff E."/>
            <person name="Dieguez M.J."/>
            <person name="Sacco F."/>
        </authorList>
    </citation>
    <scope>NUCLEOTIDE SEQUENCE [LARGE SCALE GENOMIC DNA]</scope>
    <source>
        <strain evidence="1 2">RO10H11247</strain>
    </source>
</reference>
<dbReference type="AlphaFoldDB" id="A0A0L6VK19"/>
<name>A0A0L6VK19_9BASI</name>
<dbReference type="Proteomes" id="UP000037035">
    <property type="component" value="Unassembled WGS sequence"/>
</dbReference>
<organism evidence="1 2">
    <name type="scientific">Puccinia sorghi</name>
    <dbReference type="NCBI Taxonomy" id="27349"/>
    <lineage>
        <taxon>Eukaryota</taxon>
        <taxon>Fungi</taxon>
        <taxon>Dikarya</taxon>
        <taxon>Basidiomycota</taxon>
        <taxon>Pucciniomycotina</taxon>
        <taxon>Pucciniomycetes</taxon>
        <taxon>Pucciniales</taxon>
        <taxon>Pucciniaceae</taxon>
        <taxon>Puccinia</taxon>
    </lineage>
</organism>
<dbReference type="OrthoDB" id="4837779at2759"/>
<evidence type="ECO:0000313" key="1">
    <source>
        <dbReference type="EMBL" id="KNZ60887.1"/>
    </source>
</evidence>
<accession>A0A0L6VK19</accession>
<protein>
    <recommendedName>
        <fullName evidence="3">BED-type domain-containing protein</fullName>
    </recommendedName>
</protein>
<sequence>MKRKRPDPEPSNSQTIEVINSDSEDLSVSQSTNTLKQRWVWTHFKESEDGANTICQVALKKSICGVKIKKDQCGSTKNFHQHLLNIYCLVDPGKLPTKTGQSQMDMARWIKTAKLTPKVNLLLRLILASQPNKLLKLIFFQRPSFQNLLHIQTQEKIKLDFLAKQESISFTTNAWTARNAITQEKKIAKLFFEVLEEYYLIKKIHTITADNASTNTKVAVELQKLLPSFDPKKHLL</sequence>